<dbReference type="EC" id="4.2.1.75" evidence="3 9"/>
<evidence type="ECO:0000256" key="1">
    <source>
        <dbReference type="ARBA" id="ARBA00004772"/>
    </source>
</evidence>
<evidence type="ECO:0000256" key="8">
    <source>
        <dbReference type="ARBA" id="ARBA00048617"/>
    </source>
</evidence>
<keyword evidence="4 9" id="KW-0456">Lyase</keyword>
<evidence type="ECO:0000256" key="4">
    <source>
        <dbReference type="ARBA" id="ARBA00023239"/>
    </source>
</evidence>
<feature type="domain" description="Tetrapyrrole biosynthesis uroporphyrinogen III synthase" evidence="10">
    <location>
        <begin position="15"/>
        <end position="229"/>
    </location>
</feature>
<dbReference type="InterPro" id="IPR003754">
    <property type="entry name" value="4pyrrol_synth_uPrphyn_synth"/>
</dbReference>
<evidence type="ECO:0000256" key="6">
    <source>
        <dbReference type="ARBA" id="ARBA00037589"/>
    </source>
</evidence>
<evidence type="ECO:0000313" key="12">
    <source>
        <dbReference type="Proteomes" id="UP000013190"/>
    </source>
</evidence>
<dbReference type="InterPro" id="IPR039793">
    <property type="entry name" value="UROS/Hem4"/>
</dbReference>
<name>A0ABN0JSX7_9GAMM</name>
<evidence type="ECO:0000259" key="10">
    <source>
        <dbReference type="Pfam" id="PF02602"/>
    </source>
</evidence>
<dbReference type="GeneID" id="92833932"/>
<keyword evidence="12" id="KW-1185">Reference proteome</keyword>
<dbReference type="CDD" id="cd06578">
    <property type="entry name" value="HemD"/>
    <property type="match status" value="1"/>
</dbReference>
<dbReference type="PANTHER" id="PTHR38042:SF1">
    <property type="entry name" value="UROPORPHYRINOGEN-III SYNTHASE, CHLOROPLASTIC"/>
    <property type="match status" value="1"/>
</dbReference>
<comment type="catalytic activity">
    <reaction evidence="8 9">
        <text>hydroxymethylbilane = uroporphyrinogen III + H2O</text>
        <dbReference type="Rhea" id="RHEA:18965"/>
        <dbReference type="ChEBI" id="CHEBI:15377"/>
        <dbReference type="ChEBI" id="CHEBI:57308"/>
        <dbReference type="ChEBI" id="CHEBI:57845"/>
        <dbReference type="EC" id="4.2.1.75"/>
    </reaction>
</comment>
<dbReference type="SUPFAM" id="SSF69618">
    <property type="entry name" value="HemD-like"/>
    <property type="match status" value="1"/>
</dbReference>
<accession>A0ABN0JSX7</accession>
<dbReference type="Gene3D" id="3.40.50.10090">
    <property type="match status" value="2"/>
</dbReference>
<organism evidence="11 12">
    <name type="scientific">Acinetobacter modestus</name>
    <dbReference type="NCBI Taxonomy" id="1776740"/>
    <lineage>
        <taxon>Bacteria</taxon>
        <taxon>Pseudomonadati</taxon>
        <taxon>Pseudomonadota</taxon>
        <taxon>Gammaproteobacteria</taxon>
        <taxon>Moraxellales</taxon>
        <taxon>Moraxellaceae</taxon>
        <taxon>Acinetobacter</taxon>
    </lineage>
</organism>
<evidence type="ECO:0000256" key="7">
    <source>
        <dbReference type="ARBA" id="ARBA00040167"/>
    </source>
</evidence>
<evidence type="ECO:0000256" key="3">
    <source>
        <dbReference type="ARBA" id="ARBA00013109"/>
    </source>
</evidence>
<comment type="pathway">
    <text evidence="1 9">Porphyrin-containing compound metabolism; protoporphyrin-IX biosynthesis; coproporphyrinogen-III from 5-aminolevulinate: step 3/4.</text>
</comment>
<dbReference type="InterPro" id="IPR036108">
    <property type="entry name" value="4pyrrol_syn_uPrphyn_synt_sf"/>
</dbReference>
<dbReference type="PANTHER" id="PTHR38042">
    <property type="entry name" value="UROPORPHYRINOGEN-III SYNTHASE, CHLOROPLASTIC"/>
    <property type="match status" value="1"/>
</dbReference>
<protein>
    <recommendedName>
        <fullName evidence="7 9">Uroporphyrinogen-III synthase</fullName>
        <ecNumber evidence="3 9">4.2.1.75</ecNumber>
    </recommendedName>
</protein>
<evidence type="ECO:0000256" key="2">
    <source>
        <dbReference type="ARBA" id="ARBA00008133"/>
    </source>
</evidence>
<evidence type="ECO:0000313" key="11">
    <source>
        <dbReference type="EMBL" id="ENU28383.1"/>
    </source>
</evidence>
<dbReference type="Proteomes" id="UP000013190">
    <property type="component" value="Unassembled WGS sequence"/>
</dbReference>
<comment type="similarity">
    <text evidence="2 9">Belongs to the uroporphyrinogen-III synthase family.</text>
</comment>
<reference evidence="11 12" key="2">
    <citation type="journal article" date="2016" name="Int. J. Syst. Evol. Microbiol.">
        <title>Taxonomy of haemolytic and/or proteolytic strains of the genus Acinetobacter with the proposal of Acinetobacter courvalinii sp. nov. (genomic species 14 sensu Bouvet &amp; Jeanjean), Acinetobacter dispersus sp. nov. (genomic species 17), Acinetobacter modestus sp. nov., Acinetobacter proteolyticus sp. nov. and Acinetobacter vivianii sp. nov.</title>
        <authorList>
            <person name="Nemec A."/>
            <person name="Radolfova-Krizova L."/>
            <person name="Maixnerova M."/>
            <person name="Vrestiakova E."/>
            <person name="Jezek P."/>
            <person name="Sedo O."/>
        </authorList>
    </citation>
    <scope>NUCLEOTIDE SEQUENCE [LARGE SCALE GENOMIC DNA]</scope>
    <source>
        <strain evidence="11 12">NIPH 236</strain>
    </source>
</reference>
<proteinExistence type="inferred from homology"/>
<evidence type="ECO:0000256" key="5">
    <source>
        <dbReference type="ARBA" id="ARBA00023244"/>
    </source>
</evidence>
<evidence type="ECO:0000256" key="9">
    <source>
        <dbReference type="RuleBase" id="RU366031"/>
    </source>
</evidence>
<comment type="function">
    <text evidence="6 9">Catalyzes cyclization of the linear tetrapyrrole, hydroxymethylbilane, to the macrocyclic uroporphyrinogen III.</text>
</comment>
<dbReference type="EMBL" id="APOJ01000015">
    <property type="protein sequence ID" value="ENU28383.1"/>
    <property type="molecule type" value="Genomic_DNA"/>
</dbReference>
<reference evidence="12" key="1">
    <citation type="submission" date="2013-02" db="EMBL/GenBank/DDBJ databases">
        <title>The Genome Sequence of Acinetobacter sp. NIPH 236.</title>
        <authorList>
            <consortium name="The Broad Institute Genome Sequencing Platform"/>
            <consortium name="The Broad Institute Genome Sequencing Center for Infectious Disease"/>
            <person name="Cerqueira G."/>
            <person name="Feldgarden M."/>
            <person name="Courvalin P."/>
            <person name="Perichon B."/>
            <person name="Grillot-Courvalin C."/>
            <person name="Clermont D."/>
            <person name="Rocha E."/>
            <person name="Yoon E.-J."/>
            <person name="Nemec A."/>
            <person name="Walker B."/>
            <person name="Young S.K."/>
            <person name="Zeng Q."/>
            <person name="Gargeya S."/>
            <person name="Fitzgerald M."/>
            <person name="Haas B."/>
            <person name="Abouelleil A."/>
            <person name="Alvarado L."/>
            <person name="Arachchi H.M."/>
            <person name="Berlin A.M."/>
            <person name="Chapman S.B."/>
            <person name="Dewar J."/>
            <person name="Goldberg J."/>
            <person name="Griggs A."/>
            <person name="Gujja S."/>
            <person name="Hansen M."/>
            <person name="Howarth C."/>
            <person name="Imamovic A."/>
            <person name="Larimer J."/>
            <person name="McCowan C."/>
            <person name="Murphy C."/>
            <person name="Neiman D."/>
            <person name="Pearson M."/>
            <person name="Priest M."/>
            <person name="Roberts A."/>
            <person name="Saif S."/>
            <person name="Shea T."/>
            <person name="Sisk P."/>
            <person name="Sykes S."/>
            <person name="Wortman J."/>
            <person name="Nusbaum C."/>
            <person name="Birren B."/>
        </authorList>
    </citation>
    <scope>NUCLEOTIDE SEQUENCE [LARGE SCALE GENOMIC DNA]</scope>
    <source>
        <strain evidence="12">NIPH 236</strain>
    </source>
</reference>
<dbReference type="RefSeq" id="WP_004659378.1">
    <property type="nucleotide sequence ID" value="NZ_BMDV01000009.1"/>
</dbReference>
<dbReference type="Pfam" id="PF02602">
    <property type="entry name" value="HEM4"/>
    <property type="match status" value="1"/>
</dbReference>
<comment type="caution">
    <text evidence="11">The sequence shown here is derived from an EMBL/GenBank/DDBJ whole genome shotgun (WGS) entry which is preliminary data.</text>
</comment>
<gene>
    <name evidence="11" type="ORF">F992_00501</name>
</gene>
<keyword evidence="5 9" id="KW-0627">Porphyrin biosynthesis</keyword>
<sequence>MLFINTRPEDRAVNLTQALLEMGHQVINLPLLELVAEPFSVNLRELYQQLEQVQVIVVVSPTAVDVGMQYLQQQKISLDQLKHVQWIAVGQATAQALAKFNIDSHIPEVETSEGMLDLPILNQQVHLDKVAFWRGLGGRQFMMQQLQQQGVEILNFVLYRRQCPIQSVTLFPKILKKIMPSQPVMVLISSEASWNNWQQLCGQNNIDVKWIYLALGERLTQLLKNARLQTHQEINIIQLDNLSISEIIQRIGAWQGRI</sequence>